<dbReference type="RefSeq" id="WP_175011123.1">
    <property type="nucleotide sequence ID" value="NZ_CABVQN010000003.1"/>
</dbReference>
<reference evidence="1 2" key="1">
    <citation type="submission" date="2019-09" db="EMBL/GenBank/DDBJ databases">
        <authorList>
            <person name="Depoorter E."/>
        </authorList>
    </citation>
    <scope>NUCLEOTIDE SEQUENCE [LARGE SCALE GENOMIC DNA]</scope>
    <source>
        <strain evidence="1">R-39750</strain>
    </source>
</reference>
<gene>
    <name evidence="1" type="ORF">BLA39750_00975</name>
</gene>
<sequence length="131" mass="14153">MNVVARIAWLHLTLMLAGMVLCAFGREVAGALVLCVGVMSLMVVKAGELIAPEVCDEFDNLMAELANEREIVSVMYRRAMTLHSYLDDQGRTLGGVAPKLAEILSRMDSLEPSVDAAIIELRDLEMGSASA</sequence>
<dbReference type="Proteomes" id="UP000494110">
    <property type="component" value="Unassembled WGS sequence"/>
</dbReference>
<evidence type="ECO:0000313" key="1">
    <source>
        <dbReference type="EMBL" id="VWC77426.1"/>
    </source>
</evidence>
<evidence type="ECO:0000313" key="2">
    <source>
        <dbReference type="Proteomes" id="UP000494110"/>
    </source>
</evidence>
<accession>A0A6P2V2P9</accession>
<name>A0A6P2V2P9_BURL3</name>
<organism evidence="1 2">
    <name type="scientific">Burkholderia lata (strain ATCC 17760 / DSM 23089 / LMG 22485 / NCIMB 9086 / R18194 / 383)</name>
    <dbReference type="NCBI Taxonomy" id="482957"/>
    <lineage>
        <taxon>Bacteria</taxon>
        <taxon>Pseudomonadati</taxon>
        <taxon>Pseudomonadota</taxon>
        <taxon>Betaproteobacteria</taxon>
        <taxon>Burkholderiales</taxon>
        <taxon>Burkholderiaceae</taxon>
        <taxon>Burkholderia</taxon>
        <taxon>Burkholderia cepacia complex</taxon>
    </lineage>
</organism>
<protein>
    <submittedName>
        <fullName evidence="1">Uncharacterized protein</fullName>
    </submittedName>
</protein>
<proteinExistence type="predicted"/>
<dbReference type="EMBL" id="CABVQN010000003">
    <property type="protein sequence ID" value="VWC77426.1"/>
    <property type="molecule type" value="Genomic_DNA"/>
</dbReference>
<dbReference type="AlphaFoldDB" id="A0A6P2V2P9"/>